<reference evidence="2" key="1">
    <citation type="journal article" date="2013" name="Nature">
        <title>The genomes of four tapeworm species reveal adaptations to parasitism.</title>
        <authorList>
            <person name="Tsai I.J."/>
            <person name="Zarowiecki M."/>
            <person name="Holroyd N."/>
            <person name="Garciarrubio A."/>
            <person name="Sanchez-Flores A."/>
            <person name="Brooks K.L."/>
            <person name="Tracey A."/>
            <person name="Bobes R.J."/>
            <person name="Fragoso G."/>
            <person name="Sciutto E."/>
            <person name="Aslett M."/>
            <person name="Beasley H."/>
            <person name="Bennett H.M."/>
            <person name="Cai J."/>
            <person name="Camicia F."/>
            <person name="Clark R."/>
            <person name="Cucher M."/>
            <person name="De Silva N."/>
            <person name="Day T.A."/>
            <person name="Deplazes P."/>
            <person name="Estrada K."/>
            <person name="Fernandez C."/>
            <person name="Holland P.W."/>
            <person name="Hou J."/>
            <person name="Hu S."/>
            <person name="Huckvale T."/>
            <person name="Hung S.S."/>
            <person name="Kamenetzky L."/>
            <person name="Keane J.A."/>
            <person name="Kiss F."/>
            <person name="Koziol U."/>
            <person name="Lambert O."/>
            <person name="Liu K."/>
            <person name="Luo X."/>
            <person name="Luo Y."/>
            <person name="Macchiaroli N."/>
            <person name="Nichol S."/>
            <person name="Paps J."/>
            <person name="Parkinson J."/>
            <person name="Pouchkina-Stantcheva N."/>
            <person name="Riddiford N."/>
            <person name="Rosenzvit M."/>
            <person name="Salinas G."/>
            <person name="Wasmuth J.D."/>
            <person name="Zamanian M."/>
            <person name="Zheng Y."/>
            <person name="Cai X."/>
            <person name="Soberon X."/>
            <person name="Olson P.D."/>
            <person name="Laclette J.P."/>
            <person name="Brehm K."/>
            <person name="Berriman M."/>
            <person name="Garciarrubio A."/>
            <person name="Bobes R.J."/>
            <person name="Fragoso G."/>
            <person name="Sanchez-Flores A."/>
            <person name="Estrada K."/>
            <person name="Cevallos M.A."/>
            <person name="Morett E."/>
            <person name="Gonzalez V."/>
            <person name="Portillo T."/>
            <person name="Ochoa-Leyva A."/>
            <person name="Jose M.V."/>
            <person name="Sciutto E."/>
            <person name="Landa A."/>
            <person name="Jimenez L."/>
            <person name="Valdes V."/>
            <person name="Carrero J.C."/>
            <person name="Larralde C."/>
            <person name="Morales-Montor J."/>
            <person name="Limon-Lason J."/>
            <person name="Soberon X."/>
            <person name="Laclette J.P."/>
        </authorList>
    </citation>
    <scope>NUCLEOTIDE SEQUENCE [LARGE SCALE GENOMIC DNA]</scope>
</reference>
<organism evidence="2 3">
    <name type="scientific">Echinococcus multilocularis</name>
    <name type="common">Fox tapeworm</name>
    <dbReference type="NCBI Taxonomy" id="6211"/>
    <lineage>
        <taxon>Eukaryota</taxon>
        <taxon>Metazoa</taxon>
        <taxon>Spiralia</taxon>
        <taxon>Lophotrochozoa</taxon>
        <taxon>Platyhelminthes</taxon>
        <taxon>Cestoda</taxon>
        <taxon>Eucestoda</taxon>
        <taxon>Cyclophyllidea</taxon>
        <taxon>Taeniidae</taxon>
        <taxon>Echinococcus</taxon>
    </lineage>
</organism>
<name>A0A087W0Z6_ECHMU</name>
<proteinExistence type="predicted"/>
<feature type="compositionally biased region" description="Basic and acidic residues" evidence="1">
    <location>
        <begin position="306"/>
        <end position="319"/>
    </location>
</feature>
<dbReference type="AlphaFoldDB" id="A0A087W0Z6"/>
<dbReference type="OrthoDB" id="6237318at2759"/>
<keyword evidence="3" id="KW-1185">Reference proteome</keyword>
<evidence type="ECO:0000256" key="1">
    <source>
        <dbReference type="SAM" id="MobiDB-lite"/>
    </source>
</evidence>
<sequence length="406" mass="45078">MIELSSSWELQGRRKLSDILFIKEVQLDDQCCGDEDTGGDLVVDVSCEFASKPVILQPYLHPEVSSAGPCCIMIRLSTQRLLRIIQLVLISSSPHIDFVDRYGEALARIGGVAVPGSERLFRCSSGRLSPHTECVVRFSEVHHLDPLVIQHIGVYTVCPISSLSFTEPSESHTQEIIKLSSFLGSSPHQPIASVRSDLQTNNLRLYKSTTTTPMPTVEPQREKSASSPAAISAGKEVIAAMDEHLYMLCSQFLTSLNQTQQSPEFWQKCATSLLASLVQLCVGEFVSERRQQDFFQQMRGILRGTTSERQREQQQREAGDQEAQQQQHRCLRSSSQSTMFPHSGVSSASTISSSSHSCSRPDESVSFSICTLSASLDEIRQSTTTQLDEIFKRLSCLEENRKAGDQ</sequence>
<accession>A0A087W0Z6</accession>
<dbReference type="Proteomes" id="UP000017246">
    <property type="component" value="Unassembled WGS sequence"/>
</dbReference>
<gene>
    <name evidence="2" type="ORF">EmuJ_000202100</name>
</gene>
<evidence type="ECO:0000313" key="2">
    <source>
        <dbReference type="EMBL" id="CDI98189.1"/>
    </source>
</evidence>
<feature type="region of interest" description="Disordered" evidence="1">
    <location>
        <begin position="305"/>
        <end position="363"/>
    </location>
</feature>
<dbReference type="EMBL" id="LN902844">
    <property type="protein sequence ID" value="CDI98189.1"/>
    <property type="molecule type" value="Genomic_DNA"/>
</dbReference>
<feature type="compositionally biased region" description="Low complexity" evidence="1">
    <location>
        <begin position="343"/>
        <end position="358"/>
    </location>
</feature>
<reference evidence="2" key="2">
    <citation type="submission" date="2015-11" db="EMBL/GenBank/DDBJ databases">
        <authorList>
            <person name="Zhang Y."/>
            <person name="Guo Z."/>
        </authorList>
    </citation>
    <scope>NUCLEOTIDE SEQUENCE</scope>
</reference>
<evidence type="ECO:0000313" key="3">
    <source>
        <dbReference type="Proteomes" id="UP000017246"/>
    </source>
</evidence>
<protein>
    <submittedName>
        <fullName evidence="2">Uncharacterized protein</fullName>
    </submittedName>
</protein>
<feature type="region of interest" description="Disordered" evidence="1">
    <location>
        <begin position="209"/>
        <end position="228"/>
    </location>
</feature>